<protein>
    <submittedName>
        <fullName evidence="1">Uncharacterized protein</fullName>
    </submittedName>
</protein>
<gene>
    <name evidence="1" type="ORF">BRAPAZ1V2_A03P72150.2</name>
</gene>
<reference evidence="1 2" key="1">
    <citation type="submission" date="2021-07" db="EMBL/GenBank/DDBJ databases">
        <authorList>
            <consortium name="Genoscope - CEA"/>
            <person name="William W."/>
        </authorList>
    </citation>
    <scope>NUCLEOTIDE SEQUENCE [LARGE SCALE GENOMIC DNA]</scope>
</reference>
<dbReference type="Proteomes" id="UP000694005">
    <property type="component" value="Chromosome A03"/>
</dbReference>
<evidence type="ECO:0000313" key="2">
    <source>
        <dbReference type="Proteomes" id="UP000694005"/>
    </source>
</evidence>
<name>A0A8D9GS97_BRACM</name>
<evidence type="ECO:0000313" key="1">
    <source>
        <dbReference type="EMBL" id="CAG7885872.1"/>
    </source>
</evidence>
<dbReference type="EMBL" id="LS974619">
    <property type="protein sequence ID" value="CAG7885872.1"/>
    <property type="molecule type" value="Genomic_DNA"/>
</dbReference>
<organism evidence="1 2">
    <name type="scientific">Brassica campestris</name>
    <name type="common">Field mustard</name>
    <dbReference type="NCBI Taxonomy" id="3711"/>
    <lineage>
        <taxon>Eukaryota</taxon>
        <taxon>Viridiplantae</taxon>
        <taxon>Streptophyta</taxon>
        <taxon>Embryophyta</taxon>
        <taxon>Tracheophyta</taxon>
        <taxon>Spermatophyta</taxon>
        <taxon>Magnoliopsida</taxon>
        <taxon>eudicotyledons</taxon>
        <taxon>Gunneridae</taxon>
        <taxon>Pentapetalae</taxon>
        <taxon>rosids</taxon>
        <taxon>malvids</taxon>
        <taxon>Brassicales</taxon>
        <taxon>Brassicaceae</taxon>
        <taxon>Brassiceae</taxon>
        <taxon>Brassica</taxon>
    </lineage>
</organism>
<dbReference type="AlphaFoldDB" id="A0A8D9GS97"/>
<accession>A0A8D9GS97</accession>
<dbReference type="Gramene" id="A03p72150.2_BraZ1">
    <property type="protein sequence ID" value="A03p72150.2_BraZ1.CDS.1"/>
    <property type="gene ID" value="A03g72150.2_BraZ1"/>
</dbReference>
<proteinExistence type="predicted"/>
<sequence>MKNTLITYIQKKSQTTNLKILEAAYKWKKQKLAASEKDYDYYEVSFELYQNCELMFCILS</sequence>